<reference evidence="1" key="1">
    <citation type="submission" date="2023-06" db="EMBL/GenBank/DDBJ databases">
        <authorList>
            <person name="Kurt Z."/>
        </authorList>
    </citation>
    <scope>NUCLEOTIDE SEQUENCE</scope>
</reference>
<comment type="caution">
    <text evidence="1">The sequence shown here is derived from an EMBL/GenBank/DDBJ whole genome shotgun (WGS) entry which is preliminary data.</text>
</comment>
<organism evidence="1">
    <name type="scientific">Hexamita inflata</name>
    <dbReference type="NCBI Taxonomy" id="28002"/>
    <lineage>
        <taxon>Eukaryota</taxon>
        <taxon>Metamonada</taxon>
        <taxon>Diplomonadida</taxon>
        <taxon>Hexamitidae</taxon>
        <taxon>Hexamitinae</taxon>
        <taxon>Hexamita</taxon>
    </lineage>
</organism>
<accession>A0AA86UDI2</accession>
<gene>
    <name evidence="1" type="ORF">HINF_LOCUS41520</name>
    <name evidence="2" type="ORF">HINF_LOCUS59444</name>
</gene>
<protein>
    <submittedName>
        <fullName evidence="2">Hypothetical_protein</fullName>
    </submittedName>
</protein>
<reference evidence="2 3" key="2">
    <citation type="submission" date="2024-07" db="EMBL/GenBank/DDBJ databases">
        <authorList>
            <person name="Akdeniz Z."/>
        </authorList>
    </citation>
    <scope>NUCLEOTIDE SEQUENCE [LARGE SCALE GENOMIC DNA]</scope>
</reference>
<dbReference type="Proteomes" id="UP001642409">
    <property type="component" value="Unassembled WGS sequence"/>
</dbReference>
<proteinExistence type="predicted"/>
<name>A0AA86UDI2_9EUKA</name>
<keyword evidence="3" id="KW-1185">Reference proteome</keyword>
<dbReference type="EMBL" id="CAXDID020000341">
    <property type="protein sequence ID" value="CAL6079562.1"/>
    <property type="molecule type" value="Genomic_DNA"/>
</dbReference>
<evidence type="ECO:0000313" key="2">
    <source>
        <dbReference type="EMBL" id="CAL6079562.1"/>
    </source>
</evidence>
<dbReference type="EMBL" id="CATOUU010000842">
    <property type="protein sequence ID" value="CAI9953875.1"/>
    <property type="molecule type" value="Genomic_DNA"/>
</dbReference>
<dbReference type="AlphaFoldDB" id="A0AA86UDI2"/>
<sequence>MKKTIQLNKSRINNNSLPPIQGRVTNISKISQNYNNVSYLEISGKTPLDTYHTSTSNSNVNKILVSLQDRPLQIEQAIQLGNTWSDQNRESSSDIFDMFDIEKLRQIQLNGSMAVFDSDFDDEFQVISESFFDE</sequence>
<evidence type="ECO:0000313" key="3">
    <source>
        <dbReference type="Proteomes" id="UP001642409"/>
    </source>
</evidence>
<evidence type="ECO:0000313" key="1">
    <source>
        <dbReference type="EMBL" id="CAI9953875.1"/>
    </source>
</evidence>